<evidence type="ECO:0000259" key="2">
    <source>
        <dbReference type="Pfam" id="PF01757"/>
    </source>
</evidence>
<dbReference type="RefSeq" id="WP_061333507.1">
    <property type="nucleotide sequence ID" value="NZ_LOCO01000030.1"/>
</dbReference>
<dbReference type="GO" id="GO:0016747">
    <property type="term" value="F:acyltransferase activity, transferring groups other than amino-acyl groups"/>
    <property type="evidence" value="ECO:0007669"/>
    <property type="project" value="InterPro"/>
</dbReference>
<feature type="transmembrane region" description="Helical" evidence="1">
    <location>
        <begin position="143"/>
        <end position="163"/>
    </location>
</feature>
<feature type="transmembrane region" description="Helical" evidence="1">
    <location>
        <begin position="107"/>
        <end position="131"/>
    </location>
</feature>
<feature type="transmembrane region" description="Helical" evidence="1">
    <location>
        <begin position="243"/>
        <end position="264"/>
    </location>
</feature>
<dbReference type="InterPro" id="IPR002656">
    <property type="entry name" value="Acyl_transf_3_dom"/>
</dbReference>
<dbReference type="EMBL" id="LOCO01000030">
    <property type="protein sequence ID" value="KXO06742.1"/>
    <property type="molecule type" value="Genomic_DNA"/>
</dbReference>
<keyword evidence="1" id="KW-0472">Membrane</keyword>
<dbReference type="AlphaFoldDB" id="A0A137S2T5"/>
<keyword evidence="1" id="KW-0812">Transmembrane</keyword>
<organism evidence="3 4">
    <name type="scientific">Marinobacter excellens LAMA 842</name>
    <dbReference type="NCBI Taxonomy" id="1306954"/>
    <lineage>
        <taxon>Bacteria</taxon>
        <taxon>Pseudomonadati</taxon>
        <taxon>Pseudomonadota</taxon>
        <taxon>Gammaproteobacteria</taxon>
        <taxon>Pseudomonadales</taxon>
        <taxon>Marinobacteraceae</taxon>
        <taxon>Marinobacter</taxon>
    </lineage>
</organism>
<sequence>MATQSTPSSDKHTKSPSERDLYLDALRAGALLVVVFGHWIATLPRFDGGLEIQTEHLLKIWEPSGFITWFVQVVPLFVFVSATVSADGVAHRMAQGHRQMHWWAGRALALARPTVTYLAAITLIALLSLYTGGRVLGPFNQSLTIHLWFLIMLLAVQALLPLSVEADRRWGLGAVVGLVVAAAVVDVVRAMPGSAADILRLGHRVTDSADSIGWINAVLVWLLPQQLGIAWKRGRFRGVWTGLFFLVLGGFWLVAALASGYPIGMVGRDFHGDSNMLPPTLALVGVMWLQVGAVLFFERPGRWLLDRRRISGAVTMLSALSMPLYLWHKLAELPAAWLGDRFGLPVDAGLPGEPGFWMGRFWWIVLCGLMVVPVIALVVAFEMRRKQGVVTTSRPRIILAGGFSLMAGLVVSLALGALPGALIGLLGVAAASWLLRVHPQPGR</sequence>
<evidence type="ECO:0000313" key="3">
    <source>
        <dbReference type="EMBL" id="KXO06742.1"/>
    </source>
</evidence>
<keyword evidence="4" id="KW-1185">Reference proteome</keyword>
<evidence type="ECO:0000256" key="1">
    <source>
        <dbReference type="SAM" id="Phobius"/>
    </source>
</evidence>
<feature type="transmembrane region" description="Helical" evidence="1">
    <location>
        <begin position="211"/>
        <end position="231"/>
    </location>
</feature>
<proteinExistence type="predicted"/>
<feature type="transmembrane region" description="Helical" evidence="1">
    <location>
        <begin position="361"/>
        <end position="381"/>
    </location>
</feature>
<feature type="transmembrane region" description="Helical" evidence="1">
    <location>
        <begin position="170"/>
        <end position="191"/>
    </location>
</feature>
<protein>
    <submittedName>
        <fullName evidence="3">Putative membrane protein</fullName>
    </submittedName>
</protein>
<feature type="transmembrane region" description="Helical" evidence="1">
    <location>
        <begin position="66"/>
        <end position="86"/>
    </location>
</feature>
<feature type="transmembrane region" description="Helical" evidence="1">
    <location>
        <begin position="276"/>
        <end position="297"/>
    </location>
</feature>
<dbReference type="PATRIC" id="fig|1306954.6.peg.2582"/>
<feature type="transmembrane region" description="Helical" evidence="1">
    <location>
        <begin position="309"/>
        <end position="328"/>
    </location>
</feature>
<gene>
    <name evidence="3" type="ORF">J122_3751</name>
</gene>
<feature type="transmembrane region" description="Helical" evidence="1">
    <location>
        <begin position="402"/>
        <end position="435"/>
    </location>
</feature>
<keyword evidence="1" id="KW-1133">Transmembrane helix</keyword>
<evidence type="ECO:0000313" key="4">
    <source>
        <dbReference type="Proteomes" id="UP000070282"/>
    </source>
</evidence>
<dbReference type="Proteomes" id="UP000070282">
    <property type="component" value="Unassembled WGS sequence"/>
</dbReference>
<reference evidence="4" key="1">
    <citation type="submission" date="2015-12" db="EMBL/GenBank/DDBJ databases">
        <authorList>
            <person name="Lima A."/>
            <person name="Farahani Zayas N."/>
            <person name="Castro Da Silva M.A."/>
            <person name="Cabral A."/>
            <person name="Pessatti M.L."/>
        </authorList>
    </citation>
    <scope>NUCLEOTIDE SEQUENCE [LARGE SCALE GENOMIC DNA]</scope>
    <source>
        <strain evidence="4">LAMA 842</strain>
    </source>
</reference>
<name>A0A137S2T5_9GAMM</name>
<feature type="transmembrane region" description="Helical" evidence="1">
    <location>
        <begin position="21"/>
        <end position="41"/>
    </location>
</feature>
<comment type="caution">
    <text evidence="3">The sequence shown here is derived from an EMBL/GenBank/DDBJ whole genome shotgun (WGS) entry which is preliminary data.</text>
</comment>
<accession>A0A137S2T5</accession>
<dbReference type="Pfam" id="PF01757">
    <property type="entry name" value="Acyl_transf_3"/>
    <property type="match status" value="1"/>
</dbReference>
<feature type="domain" description="Acyltransferase 3" evidence="2">
    <location>
        <begin position="21"/>
        <end position="377"/>
    </location>
</feature>